<dbReference type="OrthoDB" id="9775392at2"/>
<dbReference type="Pfam" id="PF00126">
    <property type="entry name" value="HTH_1"/>
    <property type="match status" value="1"/>
</dbReference>
<evidence type="ECO:0000313" key="7">
    <source>
        <dbReference type="EMBL" id="TLU74508.1"/>
    </source>
</evidence>
<keyword evidence="3" id="KW-0238">DNA-binding</keyword>
<dbReference type="Gene3D" id="1.10.10.10">
    <property type="entry name" value="Winged helix-like DNA-binding domain superfamily/Winged helix DNA-binding domain"/>
    <property type="match status" value="1"/>
</dbReference>
<dbReference type="RefSeq" id="WP_138324757.1">
    <property type="nucleotide sequence ID" value="NZ_VCDI01000001.1"/>
</dbReference>
<keyword evidence="4" id="KW-0010">Activator</keyword>
<reference evidence="7 8" key="1">
    <citation type="submission" date="2019-05" db="EMBL/GenBank/DDBJ databases">
        <authorList>
            <person name="Pankratov T."/>
            <person name="Grouzdev D."/>
        </authorList>
    </citation>
    <scope>NUCLEOTIDE SEQUENCE [LARGE SCALE GENOMIC DNA]</scope>
    <source>
        <strain evidence="7 8">KEBCLARHB70R</strain>
    </source>
</reference>
<evidence type="ECO:0000313" key="8">
    <source>
        <dbReference type="Proteomes" id="UP000305654"/>
    </source>
</evidence>
<dbReference type="Pfam" id="PF03466">
    <property type="entry name" value="LysR_substrate"/>
    <property type="match status" value="1"/>
</dbReference>
<dbReference type="InterPro" id="IPR005119">
    <property type="entry name" value="LysR_subst-bd"/>
</dbReference>
<protein>
    <submittedName>
        <fullName evidence="7">LysR family transcriptional regulator</fullName>
    </submittedName>
</protein>
<accession>A0A5R9JJH7</accession>
<keyword evidence="8" id="KW-1185">Reference proteome</keyword>
<dbReference type="InterPro" id="IPR000847">
    <property type="entry name" value="LysR_HTH_N"/>
</dbReference>
<dbReference type="GO" id="GO:0003700">
    <property type="term" value="F:DNA-binding transcription factor activity"/>
    <property type="evidence" value="ECO:0007669"/>
    <property type="project" value="InterPro"/>
</dbReference>
<dbReference type="SUPFAM" id="SSF53850">
    <property type="entry name" value="Periplasmic binding protein-like II"/>
    <property type="match status" value="1"/>
</dbReference>
<dbReference type="InterPro" id="IPR036388">
    <property type="entry name" value="WH-like_DNA-bd_sf"/>
</dbReference>
<comment type="caution">
    <text evidence="7">The sequence shown here is derived from an EMBL/GenBank/DDBJ whole genome shotgun (WGS) entry which is preliminary data.</text>
</comment>
<organism evidence="7 8">
    <name type="scientific">Lichenicoccus roseus</name>
    <dbReference type="NCBI Taxonomy" id="2683649"/>
    <lineage>
        <taxon>Bacteria</taxon>
        <taxon>Pseudomonadati</taxon>
        <taxon>Pseudomonadota</taxon>
        <taxon>Alphaproteobacteria</taxon>
        <taxon>Acetobacterales</taxon>
        <taxon>Acetobacteraceae</taxon>
        <taxon>Lichenicoccus</taxon>
    </lineage>
</organism>
<dbReference type="FunFam" id="1.10.10.10:FF:000001">
    <property type="entry name" value="LysR family transcriptional regulator"/>
    <property type="match status" value="1"/>
</dbReference>
<evidence type="ECO:0000256" key="2">
    <source>
        <dbReference type="ARBA" id="ARBA00023015"/>
    </source>
</evidence>
<dbReference type="GO" id="GO:0032993">
    <property type="term" value="C:protein-DNA complex"/>
    <property type="evidence" value="ECO:0007669"/>
    <property type="project" value="TreeGrafter"/>
</dbReference>
<dbReference type="InterPro" id="IPR036390">
    <property type="entry name" value="WH_DNA-bd_sf"/>
</dbReference>
<proteinExistence type="inferred from homology"/>
<evidence type="ECO:0000256" key="3">
    <source>
        <dbReference type="ARBA" id="ARBA00023125"/>
    </source>
</evidence>
<dbReference type="AlphaFoldDB" id="A0A5R9JJH7"/>
<feature type="domain" description="HTH lysR-type" evidence="6">
    <location>
        <begin position="9"/>
        <end position="66"/>
    </location>
</feature>
<name>A0A5R9JJH7_9PROT</name>
<dbReference type="PANTHER" id="PTHR30346">
    <property type="entry name" value="TRANSCRIPTIONAL DUAL REGULATOR HCAR-RELATED"/>
    <property type="match status" value="1"/>
</dbReference>
<dbReference type="SUPFAM" id="SSF46785">
    <property type="entry name" value="Winged helix' DNA-binding domain"/>
    <property type="match status" value="1"/>
</dbReference>
<evidence type="ECO:0000259" key="6">
    <source>
        <dbReference type="PROSITE" id="PS50931"/>
    </source>
</evidence>
<dbReference type="PRINTS" id="PR00039">
    <property type="entry name" value="HTHLYSR"/>
</dbReference>
<dbReference type="Proteomes" id="UP000305654">
    <property type="component" value="Unassembled WGS sequence"/>
</dbReference>
<sequence>MTRTHLGGLSLRDLQYALAVAELRHFGRAADQCGVSQPALSEQIRKLEALLGTRLFERTARRIEVTSHGETLLRQARIVLREAAGLLELASARSDPLAGPLQVGVIPTLGPYYLPLVLRALRDRFPGLELRLQEGRTVELVEQLQRGQLDAMLAALPLGDGQLDSRALFFERFQLLLPAGHALLDAASVQPTDLPGHDLLLLEEGHCLRDQAVSLCSLPGARGGDARHASSLEMLRHMVAAGEGYTLMPQLATRITESTDLLDGLLQARPLDPATGGAMPGRTIGMAWRATDPRGPHFARLADFLRERAPAGTDPVG</sequence>
<dbReference type="GO" id="GO:0003677">
    <property type="term" value="F:DNA binding"/>
    <property type="evidence" value="ECO:0007669"/>
    <property type="project" value="UniProtKB-KW"/>
</dbReference>
<evidence type="ECO:0000256" key="4">
    <source>
        <dbReference type="ARBA" id="ARBA00023159"/>
    </source>
</evidence>
<keyword evidence="5" id="KW-0804">Transcription</keyword>
<evidence type="ECO:0000256" key="5">
    <source>
        <dbReference type="ARBA" id="ARBA00023163"/>
    </source>
</evidence>
<dbReference type="Gene3D" id="3.40.190.10">
    <property type="entry name" value="Periplasmic binding protein-like II"/>
    <property type="match status" value="2"/>
</dbReference>
<dbReference type="PANTHER" id="PTHR30346:SF26">
    <property type="entry name" value="HYDROGEN PEROXIDE-INDUCIBLE GENES ACTIVATOR"/>
    <property type="match status" value="1"/>
</dbReference>
<dbReference type="EMBL" id="VCDI01000001">
    <property type="protein sequence ID" value="TLU74508.1"/>
    <property type="molecule type" value="Genomic_DNA"/>
</dbReference>
<dbReference type="PROSITE" id="PS50931">
    <property type="entry name" value="HTH_LYSR"/>
    <property type="match status" value="1"/>
</dbReference>
<comment type="similarity">
    <text evidence="1">Belongs to the LysR transcriptional regulatory family.</text>
</comment>
<dbReference type="CDD" id="cd08411">
    <property type="entry name" value="PBP2_OxyR"/>
    <property type="match status" value="1"/>
</dbReference>
<evidence type="ECO:0000256" key="1">
    <source>
        <dbReference type="ARBA" id="ARBA00009437"/>
    </source>
</evidence>
<gene>
    <name evidence="7" type="ORF">FE263_04870</name>
</gene>
<keyword evidence="2" id="KW-0805">Transcription regulation</keyword>